<proteinExistence type="predicted"/>
<reference evidence="1 2" key="1">
    <citation type="submission" date="2016-04" db="EMBL/GenBank/DDBJ databases">
        <title>A degradative enzymes factory behind the ericoid mycorrhizal symbiosis.</title>
        <authorList>
            <consortium name="DOE Joint Genome Institute"/>
            <person name="Martino E."/>
            <person name="Morin E."/>
            <person name="Grelet G."/>
            <person name="Kuo A."/>
            <person name="Kohler A."/>
            <person name="Daghino S."/>
            <person name="Barry K."/>
            <person name="Choi C."/>
            <person name="Cichocki N."/>
            <person name="Clum A."/>
            <person name="Copeland A."/>
            <person name="Hainaut M."/>
            <person name="Haridas S."/>
            <person name="Labutti K."/>
            <person name="Lindquist E."/>
            <person name="Lipzen A."/>
            <person name="Khouja H.-R."/>
            <person name="Murat C."/>
            <person name="Ohm R."/>
            <person name="Olson A."/>
            <person name="Spatafora J."/>
            <person name="Veneault-Fourrey C."/>
            <person name="Henrissat B."/>
            <person name="Grigoriev I."/>
            <person name="Martin F."/>
            <person name="Perotto S."/>
        </authorList>
    </citation>
    <scope>NUCLEOTIDE SEQUENCE [LARGE SCALE GENOMIC DNA]</scope>
    <source>
        <strain evidence="1 2">F</strain>
    </source>
</reference>
<dbReference type="SUPFAM" id="SSF54427">
    <property type="entry name" value="NTF2-like"/>
    <property type="match status" value="1"/>
</dbReference>
<dbReference type="InterPro" id="IPR032710">
    <property type="entry name" value="NTF2-like_dom_sf"/>
</dbReference>
<evidence type="ECO:0000313" key="2">
    <source>
        <dbReference type="Proteomes" id="UP000235786"/>
    </source>
</evidence>
<evidence type="ECO:0000313" key="1">
    <source>
        <dbReference type="EMBL" id="PMD42609.1"/>
    </source>
</evidence>
<name>A0A2J6RVR2_HYAVF</name>
<sequence length="135" mass="14545">MSTSRSPDELSIIKAIQTFADGIKNNDLDLLPSRVLLSGSATRTGIDPSQHIHISLSQLVGYISEAASAGDIEGRFDPDKATVKVDGELGMLWTPWESFKGGKPTHKGSMIFTLMTGKEDGEWIIVSNADNLVTV</sequence>
<dbReference type="Gene3D" id="3.10.450.50">
    <property type="match status" value="1"/>
</dbReference>
<dbReference type="EMBL" id="KZ613943">
    <property type="protein sequence ID" value="PMD42609.1"/>
    <property type="molecule type" value="Genomic_DNA"/>
</dbReference>
<accession>A0A2J6RVR2</accession>
<dbReference type="OrthoDB" id="2896390at2759"/>
<keyword evidence="2" id="KW-1185">Reference proteome</keyword>
<evidence type="ECO:0008006" key="3">
    <source>
        <dbReference type="Google" id="ProtNLM"/>
    </source>
</evidence>
<organism evidence="1 2">
    <name type="scientific">Hyaloscypha variabilis (strain UAMH 11265 / GT02V1 / F)</name>
    <name type="common">Meliniomyces variabilis</name>
    <dbReference type="NCBI Taxonomy" id="1149755"/>
    <lineage>
        <taxon>Eukaryota</taxon>
        <taxon>Fungi</taxon>
        <taxon>Dikarya</taxon>
        <taxon>Ascomycota</taxon>
        <taxon>Pezizomycotina</taxon>
        <taxon>Leotiomycetes</taxon>
        <taxon>Helotiales</taxon>
        <taxon>Hyaloscyphaceae</taxon>
        <taxon>Hyaloscypha</taxon>
        <taxon>Hyaloscypha variabilis</taxon>
    </lineage>
</organism>
<dbReference type="Proteomes" id="UP000235786">
    <property type="component" value="Unassembled WGS sequence"/>
</dbReference>
<dbReference type="AlphaFoldDB" id="A0A2J6RVR2"/>
<protein>
    <recommendedName>
        <fullName evidence="3">SnoaL-like domain-containing protein</fullName>
    </recommendedName>
</protein>
<gene>
    <name evidence="1" type="ORF">L207DRAFT_510844</name>
</gene>